<dbReference type="EMBL" id="QXGD01000077">
    <property type="protein sequence ID" value="KAE9254421.1"/>
    <property type="molecule type" value="Genomic_DNA"/>
</dbReference>
<dbReference type="EMBL" id="QXFW01000057">
    <property type="protein sequence ID" value="KAE9027629.1"/>
    <property type="molecule type" value="Genomic_DNA"/>
</dbReference>
<evidence type="ECO:0000313" key="20">
    <source>
        <dbReference type="Proteomes" id="UP000488956"/>
    </source>
</evidence>
<evidence type="ECO:0000313" key="14">
    <source>
        <dbReference type="Proteomes" id="UP000440367"/>
    </source>
</evidence>
<evidence type="ECO:0000313" key="18">
    <source>
        <dbReference type="Proteomes" id="UP000476176"/>
    </source>
</evidence>
<evidence type="ECO:0000313" key="16">
    <source>
        <dbReference type="Proteomes" id="UP000441208"/>
    </source>
</evidence>
<evidence type="ECO:0000313" key="2">
    <source>
        <dbReference type="EMBL" id="KAE9027629.1"/>
    </source>
</evidence>
<dbReference type="EMBL" id="QXFX01000054">
    <property type="protein sequence ID" value="KAE9135514.1"/>
    <property type="molecule type" value="Genomic_DNA"/>
</dbReference>
<sequence length="258" mass="28636">MQVQVAVKIGEIGRTSRTNIRVNENCFAFDQDNDDFEQLVAKTEAIVGSALKEYEPKTTRADPSVYLKLGVKAPQREWVAISASNWLASLDTVQANYQKRFKPGPLVVELIVFVAKQQSGIRRATASRIEEASREIDLQLSERPDISVGEIARTHWAISRARQPEGTTITAPDNATFHQAQHIDAMRASLAQPDEEQTAQTLSVSLNGSTSMRLTFTVGELRQLLGLPNYNFLAQGIFSEFQPPAEPSEDVPDSDHQQ</sequence>
<dbReference type="EMBL" id="QXGA01000053">
    <property type="protein sequence ID" value="KAE9153924.1"/>
    <property type="molecule type" value="Genomic_DNA"/>
</dbReference>
<dbReference type="Proteomes" id="UP000433483">
    <property type="component" value="Unassembled WGS sequence"/>
</dbReference>
<name>A0A6A3ZEX8_9STRA</name>
<evidence type="ECO:0000313" key="19">
    <source>
        <dbReference type="Proteomes" id="UP000486351"/>
    </source>
</evidence>
<dbReference type="EMBL" id="QXGE01000062">
    <property type="protein sequence ID" value="KAE9326767.1"/>
    <property type="molecule type" value="Genomic_DNA"/>
</dbReference>
<dbReference type="EMBL" id="QXFZ01000067">
    <property type="protein sequence ID" value="KAE9135658.1"/>
    <property type="molecule type" value="Genomic_DNA"/>
</dbReference>
<evidence type="ECO:0000313" key="9">
    <source>
        <dbReference type="EMBL" id="KAE9326767.1"/>
    </source>
</evidence>
<gene>
    <name evidence="9" type="ORF">PF001_g2269</name>
    <name evidence="8" type="ORF">PF002_g2867</name>
    <name evidence="7" type="ORF">PF004_g3721</name>
    <name evidence="6" type="ORF">PF005_g2492</name>
    <name evidence="5" type="ORF">PF006_g1984</name>
    <name evidence="4" type="ORF">PF007_g2477</name>
    <name evidence="10" type="ORF">PF008_g3403</name>
    <name evidence="1" type="ORF">PF009_g2713</name>
    <name evidence="3" type="ORF">PF010_g2045</name>
    <name evidence="2" type="ORF">PF011_g1954</name>
</gene>
<evidence type="ECO:0000313" key="6">
    <source>
        <dbReference type="EMBL" id="KAE9233010.1"/>
    </source>
</evidence>
<dbReference type="Proteomes" id="UP000476176">
    <property type="component" value="Unassembled WGS sequence"/>
</dbReference>
<dbReference type="AlphaFoldDB" id="A0A6A3ZEX8"/>
<evidence type="ECO:0000313" key="3">
    <source>
        <dbReference type="EMBL" id="KAE9135514.1"/>
    </source>
</evidence>
<keyword evidence="12" id="KW-1185">Reference proteome</keyword>
<evidence type="ECO:0000313" key="7">
    <source>
        <dbReference type="EMBL" id="KAE9248723.1"/>
    </source>
</evidence>
<dbReference type="Proteomes" id="UP000488956">
    <property type="component" value="Unassembled WGS sequence"/>
</dbReference>
<evidence type="ECO:0000313" key="11">
    <source>
        <dbReference type="Proteomes" id="UP000429523"/>
    </source>
</evidence>
<accession>A0A6A3ZEX8</accession>
<evidence type="ECO:0000313" key="15">
    <source>
        <dbReference type="Proteomes" id="UP000440732"/>
    </source>
</evidence>
<protein>
    <submittedName>
        <fullName evidence="6">Uncharacterized protein</fullName>
    </submittedName>
</protein>
<evidence type="ECO:0000313" key="8">
    <source>
        <dbReference type="EMBL" id="KAE9254421.1"/>
    </source>
</evidence>
<dbReference type="Proteomes" id="UP000440367">
    <property type="component" value="Unassembled WGS sequence"/>
</dbReference>
<dbReference type="Proteomes" id="UP000441208">
    <property type="component" value="Unassembled WGS sequence"/>
</dbReference>
<organism evidence="6 12">
    <name type="scientific">Phytophthora fragariae</name>
    <dbReference type="NCBI Taxonomy" id="53985"/>
    <lineage>
        <taxon>Eukaryota</taxon>
        <taxon>Sar</taxon>
        <taxon>Stramenopiles</taxon>
        <taxon>Oomycota</taxon>
        <taxon>Peronosporomycetes</taxon>
        <taxon>Peronosporales</taxon>
        <taxon>Peronosporaceae</taxon>
        <taxon>Phytophthora</taxon>
    </lineage>
</organism>
<evidence type="ECO:0000313" key="5">
    <source>
        <dbReference type="EMBL" id="KAE9153924.1"/>
    </source>
</evidence>
<evidence type="ECO:0000313" key="12">
    <source>
        <dbReference type="Proteomes" id="UP000433483"/>
    </source>
</evidence>
<dbReference type="Proteomes" id="UP000440732">
    <property type="component" value="Unassembled WGS sequence"/>
</dbReference>
<comment type="caution">
    <text evidence="6">The sequence shown here is derived from an EMBL/GenBank/DDBJ whole genome shotgun (WGS) entry which is preliminary data.</text>
</comment>
<dbReference type="Proteomes" id="UP000429523">
    <property type="component" value="Unassembled WGS sequence"/>
</dbReference>
<evidence type="ECO:0000313" key="10">
    <source>
        <dbReference type="EMBL" id="KAE9356908.1"/>
    </source>
</evidence>
<evidence type="ECO:0000313" key="13">
    <source>
        <dbReference type="Proteomes" id="UP000437068"/>
    </source>
</evidence>
<dbReference type="Proteomes" id="UP000486351">
    <property type="component" value="Unassembled WGS sequence"/>
</dbReference>
<dbReference type="EMBL" id="QXGC01000120">
    <property type="protein sequence ID" value="KAE9248723.1"/>
    <property type="molecule type" value="Genomic_DNA"/>
</dbReference>
<dbReference type="Proteomes" id="UP000460718">
    <property type="component" value="Unassembled WGS sequence"/>
</dbReference>
<reference evidence="11 12" key="1">
    <citation type="submission" date="2018-08" db="EMBL/GenBank/DDBJ databases">
        <title>Genomic investigation of the strawberry pathogen Phytophthora fragariae indicates pathogenicity is determined by transcriptional variation in three key races.</title>
        <authorList>
            <person name="Adams T.M."/>
            <person name="Armitage A.D."/>
            <person name="Sobczyk M.K."/>
            <person name="Bates H.J."/>
            <person name="Dunwell J.M."/>
            <person name="Nellist C.F."/>
            <person name="Harrison R.J."/>
        </authorList>
    </citation>
    <scope>NUCLEOTIDE SEQUENCE [LARGE SCALE GENOMIC DNA]</scope>
    <source>
        <strain evidence="9 13">A4</strain>
        <strain evidence="8 14">BC-1</strain>
        <strain evidence="7 18">BC-23</strain>
        <strain evidence="6 12">NOV-27</strain>
        <strain evidence="5 15">NOV-5</strain>
        <strain evidence="4 16">NOV-71</strain>
        <strain evidence="10 19">NOV-77</strain>
        <strain evidence="1 11">NOV-9</strain>
        <strain evidence="3 20">ONT-3</strain>
        <strain evidence="2 17">SCRP245</strain>
    </source>
</reference>
<evidence type="ECO:0000313" key="17">
    <source>
        <dbReference type="Proteomes" id="UP000460718"/>
    </source>
</evidence>
<dbReference type="Proteomes" id="UP000437068">
    <property type="component" value="Unassembled WGS sequence"/>
</dbReference>
<dbReference type="EMBL" id="QXGB01000068">
    <property type="protein sequence ID" value="KAE9233010.1"/>
    <property type="molecule type" value="Genomic_DNA"/>
</dbReference>
<proteinExistence type="predicted"/>
<dbReference type="OrthoDB" id="116537at2759"/>
<dbReference type="EMBL" id="QXFY01000104">
    <property type="protein sequence ID" value="KAE9356908.1"/>
    <property type="molecule type" value="Genomic_DNA"/>
</dbReference>
<evidence type="ECO:0000313" key="4">
    <source>
        <dbReference type="EMBL" id="KAE9135658.1"/>
    </source>
</evidence>
<evidence type="ECO:0000313" key="1">
    <source>
        <dbReference type="EMBL" id="KAE8947685.1"/>
    </source>
</evidence>
<dbReference type="EMBL" id="QXGF01000073">
    <property type="protein sequence ID" value="KAE8947685.1"/>
    <property type="molecule type" value="Genomic_DNA"/>
</dbReference>